<organism evidence="1 2">
    <name type="scientific">Portunus trituberculatus</name>
    <name type="common">Swimming crab</name>
    <name type="synonym">Neptunus trituberculatus</name>
    <dbReference type="NCBI Taxonomy" id="210409"/>
    <lineage>
        <taxon>Eukaryota</taxon>
        <taxon>Metazoa</taxon>
        <taxon>Ecdysozoa</taxon>
        <taxon>Arthropoda</taxon>
        <taxon>Crustacea</taxon>
        <taxon>Multicrustacea</taxon>
        <taxon>Malacostraca</taxon>
        <taxon>Eumalacostraca</taxon>
        <taxon>Eucarida</taxon>
        <taxon>Decapoda</taxon>
        <taxon>Pleocyemata</taxon>
        <taxon>Brachyura</taxon>
        <taxon>Eubrachyura</taxon>
        <taxon>Portunoidea</taxon>
        <taxon>Portunidae</taxon>
        <taxon>Portuninae</taxon>
        <taxon>Portunus</taxon>
    </lineage>
</organism>
<evidence type="ECO:0000313" key="1">
    <source>
        <dbReference type="EMBL" id="MPC32257.1"/>
    </source>
</evidence>
<reference evidence="1 2" key="1">
    <citation type="submission" date="2019-05" db="EMBL/GenBank/DDBJ databases">
        <title>Another draft genome of Portunus trituberculatus and its Hox gene families provides insights of decapod evolution.</title>
        <authorList>
            <person name="Jeong J.-H."/>
            <person name="Song I."/>
            <person name="Kim S."/>
            <person name="Choi T."/>
            <person name="Kim D."/>
            <person name="Ryu S."/>
            <person name="Kim W."/>
        </authorList>
    </citation>
    <scope>NUCLEOTIDE SEQUENCE [LARGE SCALE GENOMIC DNA]</scope>
    <source>
        <tissue evidence="1">Muscle</tissue>
    </source>
</reference>
<comment type="caution">
    <text evidence="1">The sequence shown here is derived from an EMBL/GenBank/DDBJ whole genome shotgun (WGS) entry which is preliminary data.</text>
</comment>
<sequence length="68" mass="7727">MHLATYTHTYTLHSKFKIRYECPSAEGTINIPRLDCSTGINHKCLDTPLYFSSLTSTTFAVLDLIFNL</sequence>
<dbReference type="AlphaFoldDB" id="A0A5B7EG24"/>
<evidence type="ECO:0000313" key="2">
    <source>
        <dbReference type="Proteomes" id="UP000324222"/>
    </source>
</evidence>
<keyword evidence="2" id="KW-1185">Reference proteome</keyword>
<protein>
    <submittedName>
        <fullName evidence="1">Uncharacterized protein</fullName>
    </submittedName>
</protein>
<gene>
    <name evidence="1" type="ORF">E2C01_025565</name>
</gene>
<accession>A0A5B7EG24</accession>
<dbReference type="EMBL" id="VSRR010002595">
    <property type="protein sequence ID" value="MPC32257.1"/>
    <property type="molecule type" value="Genomic_DNA"/>
</dbReference>
<name>A0A5B7EG24_PORTR</name>
<proteinExistence type="predicted"/>
<dbReference type="Proteomes" id="UP000324222">
    <property type="component" value="Unassembled WGS sequence"/>
</dbReference>